<dbReference type="InterPro" id="IPR029060">
    <property type="entry name" value="PIN-like_dom_sf"/>
</dbReference>
<evidence type="ECO:0000256" key="1">
    <source>
        <dbReference type="SAM" id="MobiDB-lite"/>
    </source>
</evidence>
<accession>A0A560KW32</accession>
<keyword evidence="4" id="KW-1185">Reference proteome</keyword>
<protein>
    <submittedName>
        <fullName evidence="3">Putative nucleic acid-binding protein</fullName>
    </submittedName>
</protein>
<sequence>MAVVVFDTSFLVPLLDPRVKGVGEVDAKLTHLIETLDRQKDVVIIPTPALSEVLIGAGDAAPQYLEILSKTPRFRIASFGPRAAVEAAERHRQAVRNKDKKEGTESWAKVKFDRQIIAIAQVEGAERIYSNDDDIFRFGKAEGFEVIRLQDLPDPPEKTPDLFDKLKPERP</sequence>
<dbReference type="RefSeq" id="WP_146992436.1">
    <property type="nucleotide sequence ID" value="NZ_VITY01000021.1"/>
</dbReference>
<dbReference type="AlphaFoldDB" id="A0A560KW32"/>
<comment type="caution">
    <text evidence="3">The sequence shown here is derived from an EMBL/GenBank/DDBJ whole genome shotgun (WGS) entry which is preliminary data.</text>
</comment>
<dbReference type="EMBL" id="VITY01000021">
    <property type="protein sequence ID" value="TWB87458.1"/>
    <property type="molecule type" value="Genomic_DNA"/>
</dbReference>
<feature type="compositionally biased region" description="Basic and acidic residues" evidence="1">
    <location>
        <begin position="155"/>
        <end position="171"/>
    </location>
</feature>
<organism evidence="3 4">
    <name type="scientific">Bradyrhizobium macuxiense</name>
    <dbReference type="NCBI Taxonomy" id="1755647"/>
    <lineage>
        <taxon>Bacteria</taxon>
        <taxon>Pseudomonadati</taxon>
        <taxon>Pseudomonadota</taxon>
        <taxon>Alphaproteobacteria</taxon>
        <taxon>Hyphomicrobiales</taxon>
        <taxon>Nitrobacteraceae</taxon>
        <taxon>Bradyrhizobium</taxon>
    </lineage>
</organism>
<dbReference type="Gene3D" id="3.40.50.1010">
    <property type="entry name" value="5'-nuclease"/>
    <property type="match status" value="1"/>
</dbReference>
<reference evidence="3 4" key="1">
    <citation type="submission" date="2019-06" db="EMBL/GenBank/DDBJ databases">
        <title>Genomic Encyclopedia of Type Strains, Phase IV (KMG-V): Genome sequencing to study the core and pangenomes of soil and plant-associated prokaryotes.</title>
        <authorList>
            <person name="Whitman W."/>
        </authorList>
    </citation>
    <scope>NUCLEOTIDE SEQUENCE [LARGE SCALE GENOMIC DNA]</scope>
    <source>
        <strain evidence="3 4">BR 10355</strain>
    </source>
</reference>
<dbReference type="InterPro" id="IPR002716">
    <property type="entry name" value="PIN_dom"/>
</dbReference>
<dbReference type="SUPFAM" id="SSF88723">
    <property type="entry name" value="PIN domain-like"/>
    <property type="match status" value="1"/>
</dbReference>
<name>A0A560KW32_9BRAD</name>
<dbReference type="Pfam" id="PF01850">
    <property type="entry name" value="PIN"/>
    <property type="match status" value="1"/>
</dbReference>
<evidence type="ECO:0000313" key="4">
    <source>
        <dbReference type="Proteomes" id="UP000321304"/>
    </source>
</evidence>
<evidence type="ECO:0000313" key="3">
    <source>
        <dbReference type="EMBL" id="TWB87458.1"/>
    </source>
</evidence>
<feature type="region of interest" description="Disordered" evidence="1">
    <location>
        <begin position="149"/>
        <end position="171"/>
    </location>
</feature>
<dbReference type="OrthoDB" id="5458135at2"/>
<evidence type="ECO:0000259" key="2">
    <source>
        <dbReference type="Pfam" id="PF01850"/>
    </source>
</evidence>
<proteinExistence type="predicted"/>
<gene>
    <name evidence="3" type="ORF">FBZ93_12119</name>
</gene>
<feature type="domain" description="PIN" evidence="2">
    <location>
        <begin position="4"/>
        <end position="139"/>
    </location>
</feature>
<dbReference type="Proteomes" id="UP000321304">
    <property type="component" value="Unassembled WGS sequence"/>
</dbReference>